<proteinExistence type="predicted"/>
<feature type="compositionally biased region" description="Basic residues" evidence="1">
    <location>
        <begin position="279"/>
        <end position="288"/>
    </location>
</feature>
<dbReference type="GeneID" id="108621940"/>
<protein>
    <submittedName>
        <fullName evidence="4">Uncharacterized protein At5g39570-like</fullName>
    </submittedName>
</protein>
<organism evidence="3 4">
    <name type="scientific">Ceratina calcarata</name>
    <dbReference type="NCBI Taxonomy" id="156304"/>
    <lineage>
        <taxon>Eukaryota</taxon>
        <taxon>Metazoa</taxon>
        <taxon>Ecdysozoa</taxon>
        <taxon>Arthropoda</taxon>
        <taxon>Hexapoda</taxon>
        <taxon>Insecta</taxon>
        <taxon>Pterygota</taxon>
        <taxon>Neoptera</taxon>
        <taxon>Endopterygota</taxon>
        <taxon>Hymenoptera</taxon>
        <taxon>Apocrita</taxon>
        <taxon>Aculeata</taxon>
        <taxon>Apoidea</taxon>
        <taxon>Anthophila</taxon>
        <taxon>Apidae</taxon>
        <taxon>Ceratina</taxon>
        <taxon>Zadontomerus</taxon>
    </lineage>
</organism>
<evidence type="ECO:0000313" key="3">
    <source>
        <dbReference type="Proteomes" id="UP000694925"/>
    </source>
</evidence>
<evidence type="ECO:0000313" key="4">
    <source>
        <dbReference type="RefSeq" id="XP_017875041.1"/>
    </source>
</evidence>
<dbReference type="KEGG" id="ccal:108621940"/>
<keyword evidence="3" id="KW-1185">Reference proteome</keyword>
<feature type="region of interest" description="Disordered" evidence="1">
    <location>
        <begin position="147"/>
        <end position="294"/>
    </location>
</feature>
<dbReference type="RefSeq" id="XP_017875041.1">
    <property type="nucleotide sequence ID" value="XM_018019552.2"/>
</dbReference>
<sequence length="400" mass="44722">MLQQLFLMCVFLVFPKSDAAPTVEHRMTVSKTTAMDLDMDSSATGYVYNQQQGLPVYYVHYTNHGSGRYYHPDAVQYVFEAAAPVAHSVPGASLLLPYAYDALPSAHQGAADYDNEVKQQLVDSEPRAPYYVGEKMADEHKGKYGTYEAHGDVEGEDSHDENIHGEFDGSVKDSGYDDSYGHGGIGDSWDDGGSSFENGAGEDYESKGYSEHGEKGDKGYDTKEGFSNSDHGSDDSGHDGGYYKNSGGQKKGHDDEAEKHGSYEEWEDGNGGSSYGHSSYHKKGHKTNGFHNVYHKDEYKKETDIYDDDHKKGHFEEYDEFDKGYGTEESGSKKGGHHSSEHDYQDRGKKGHYDRGNHDNRDQGHRAEQGEKSYYDNYENYAEEGGSETDKTHKYSEKDR</sequence>
<feature type="chain" id="PRO_5042540733" evidence="2">
    <location>
        <begin position="20"/>
        <end position="400"/>
    </location>
</feature>
<evidence type="ECO:0000256" key="2">
    <source>
        <dbReference type="SAM" id="SignalP"/>
    </source>
</evidence>
<feature type="compositionally biased region" description="Basic and acidic residues" evidence="1">
    <location>
        <begin position="251"/>
        <end position="263"/>
    </location>
</feature>
<accession>A0AAJ7N2X6</accession>
<feature type="compositionally biased region" description="Basic and acidic residues" evidence="1">
    <location>
        <begin position="160"/>
        <end position="175"/>
    </location>
</feature>
<name>A0AAJ7N2X6_9HYME</name>
<feature type="region of interest" description="Disordered" evidence="1">
    <location>
        <begin position="317"/>
        <end position="400"/>
    </location>
</feature>
<feature type="compositionally biased region" description="Basic and acidic residues" evidence="1">
    <location>
        <begin position="317"/>
        <end position="374"/>
    </location>
</feature>
<feature type="compositionally biased region" description="Basic and acidic residues" evidence="1">
    <location>
        <begin position="388"/>
        <end position="400"/>
    </location>
</feature>
<keyword evidence="2" id="KW-0732">Signal</keyword>
<dbReference type="InterPro" id="IPR031959">
    <property type="entry name" value="DUF4779"/>
</dbReference>
<evidence type="ECO:0000256" key="1">
    <source>
        <dbReference type="SAM" id="MobiDB-lite"/>
    </source>
</evidence>
<dbReference type="Pfam" id="PF16009">
    <property type="entry name" value="DUF4779"/>
    <property type="match status" value="1"/>
</dbReference>
<reference evidence="4" key="1">
    <citation type="submission" date="2025-08" db="UniProtKB">
        <authorList>
            <consortium name="RefSeq"/>
        </authorList>
    </citation>
    <scope>IDENTIFICATION</scope>
    <source>
        <tissue evidence="4">Whole body</tissue>
    </source>
</reference>
<gene>
    <name evidence="4" type="primary">LOC108621940</name>
</gene>
<feature type="compositionally biased region" description="Basic and acidic residues" evidence="1">
    <location>
        <begin position="204"/>
        <end position="224"/>
    </location>
</feature>
<dbReference type="Proteomes" id="UP000694925">
    <property type="component" value="Unplaced"/>
</dbReference>
<dbReference type="AlphaFoldDB" id="A0AAJ7N2X6"/>
<feature type="signal peptide" evidence="2">
    <location>
        <begin position="1"/>
        <end position="19"/>
    </location>
</feature>